<dbReference type="RefSeq" id="WP_008870680.1">
    <property type="nucleotide sequence ID" value="NZ_ACJN02000003.1"/>
</dbReference>
<dbReference type="Proteomes" id="UP000005496">
    <property type="component" value="Unassembled WGS sequence"/>
</dbReference>
<dbReference type="CDD" id="cd00158">
    <property type="entry name" value="RHOD"/>
    <property type="match status" value="1"/>
</dbReference>
<dbReference type="Pfam" id="PF02915">
    <property type="entry name" value="Rubrerythrin"/>
    <property type="match status" value="1"/>
</dbReference>
<dbReference type="InterPro" id="IPR003251">
    <property type="entry name" value="Rr_diiron-bd_dom"/>
</dbReference>
<dbReference type="eggNOG" id="COG0607">
    <property type="taxonomic scope" value="Bacteria"/>
</dbReference>
<dbReference type="GO" id="GO:0004792">
    <property type="term" value="F:thiosulfate-cyanide sulfurtransferase activity"/>
    <property type="evidence" value="ECO:0007669"/>
    <property type="project" value="InterPro"/>
</dbReference>
<proteinExistence type="predicted"/>
<comment type="caution">
    <text evidence="2">The sequence shown here is derived from an EMBL/GenBank/DDBJ whole genome shotgun (WGS) entry which is preliminary data.</text>
</comment>
<dbReference type="Gene3D" id="3.40.250.10">
    <property type="entry name" value="Rhodanese-like domain"/>
    <property type="match status" value="1"/>
</dbReference>
<dbReference type="SMART" id="SM00450">
    <property type="entry name" value="RHOD"/>
    <property type="match status" value="1"/>
</dbReference>
<evidence type="ECO:0000313" key="2">
    <source>
        <dbReference type="EMBL" id="EFI33322.1"/>
    </source>
</evidence>
<evidence type="ECO:0000259" key="1">
    <source>
        <dbReference type="PROSITE" id="PS50206"/>
    </source>
</evidence>
<dbReference type="InterPro" id="IPR050229">
    <property type="entry name" value="GlpE_sulfurtransferase"/>
</dbReference>
<dbReference type="eggNOG" id="COG1633">
    <property type="taxonomic scope" value="Bacteria"/>
</dbReference>
<dbReference type="GO" id="GO:0016491">
    <property type="term" value="F:oxidoreductase activity"/>
    <property type="evidence" value="ECO:0007669"/>
    <property type="project" value="InterPro"/>
</dbReference>
<dbReference type="SUPFAM" id="SSF47240">
    <property type="entry name" value="Ferritin-like"/>
    <property type="match status" value="1"/>
</dbReference>
<dbReference type="InterPro" id="IPR001307">
    <property type="entry name" value="Thiosulphate_STrfase_CS"/>
</dbReference>
<gene>
    <name evidence="2" type="ORF">Dthio_PD0649</name>
</gene>
<dbReference type="PANTHER" id="PTHR43031:SF16">
    <property type="entry name" value="OXIDOREDUCTASE"/>
    <property type="match status" value="1"/>
</dbReference>
<dbReference type="AlphaFoldDB" id="D6SRK6"/>
<protein>
    <submittedName>
        <fullName evidence="2">Rhodanese domain protein</fullName>
    </submittedName>
</protein>
<name>D6SRK6_9BACT</name>
<dbReference type="Gene3D" id="1.20.1260.10">
    <property type="match status" value="1"/>
</dbReference>
<dbReference type="GO" id="GO:0046872">
    <property type="term" value="F:metal ion binding"/>
    <property type="evidence" value="ECO:0007669"/>
    <property type="project" value="InterPro"/>
</dbReference>
<dbReference type="PROSITE" id="PS50206">
    <property type="entry name" value="RHODANESE_3"/>
    <property type="match status" value="1"/>
</dbReference>
<dbReference type="SUPFAM" id="SSF52821">
    <property type="entry name" value="Rhodanese/Cell cycle control phosphatase"/>
    <property type="match status" value="1"/>
</dbReference>
<dbReference type="EMBL" id="ACJN02000003">
    <property type="protein sequence ID" value="EFI33322.1"/>
    <property type="molecule type" value="Genomic_DNA"/>
</dbReference>
<dbReference type="OrthoDB" id="285281at2"/>
<evidence type="ECO:0000313" key="3">
    <source>
        <dbReference type="Proteomes" id="UP000005496"/>
    </source>
</evidence>
<reference evidence="2" key="1">
    <citation type="submission" date="2010-05" db="EMBL/GenBank/DDBJ databases">
        <title>The draft genome of Desulfonatronospira thiodismutans ASO3-1.</title>
        <authorList>
            <consortium name="US DOE Joint Genome Institute (JGI-PGF)"/>
            <person name="Lucas S."/>
            <person name="Copeland A."/>
            <person name="Lapidus A."/>
            <person name="Cheng J.-F."/>
            <person name="Bruce D."/>
            <person name="Goodwin L."/>
            <person name="Pitluck S."/>
            <person name="Chertkov O."/>
            <person name="Brettin T."/>
            <person name="Detter J.C."/>
            <person name="Han C."/>
            <person name="Land M.L."/>
            <person name="Hauser L."/>
            <person name="Kyrpides N."/>
            <person name="Mikhailova N."/>
            <person name="Muyzer G."/>
            <person name="Woyke T."/>
        </authorList>
    </citation>
    <scope>NUCLEOTIDE SEQUENCE [LARGE SCALE GENOMIC DNA]</scope>
    <source>
        <strain evidence="2">ASO3-1</strain>
    </source>
</reference>
<dbReference type="InterPro" id="IPR012347">
    <property type="entry name" value="Ferritin-like"/>
</dbReference>
<accession>D6SRK6</accession>
<feature type="domain" description="Rhodanese" evidence="1">
    <location>
        <begin position="22"/>
        <end position="112"/>
    </location>
</feature>
<dbReference type="Pfam" id="PF00581">
    <property type="entry name" value="Rhodanese"/>
    <property type="match status" value="1"/>
</dbReference>
<dbReference type="PROSITE" id="PS00380">
    <property type="entry name" value="RHODANESE_1"/>
    <property type="match status" value="1"/>
</dbReference>
<dbReference type="PANTHER" id="PTHR43031">
    <property type="entry name" value="FAD-DEPENDENT OXIDOREDUCTASE"/>
    <property type="match status" value="1"/>
</dbReference>
<keyword evidence="3" id="KW-1185">Reference proteome</keyword>
<dbReference type="InterPro" id="IPR001763">
    <property type="entry name" value="Rhodanese-like_dom"/>
</dbReference>
<sequence>MSKAEIKNIYPEELAEFSARHKESEYVLVDVRQPQEYTQEHIPGARLIPLHELEGRLGELDPGRQAVFYCRSGKRSMTAAVLARDSGVFDTDILNLEGGITAYQNRVLPDYPRVDIFSGSSDLKTVLSRAVSLEKGAEKFYTGFLESIRDESLKDQLQKLAGLERAHARVIFAQGKHLFDEDFDSFFSKAEDSIVEGGLNVSGWAQKFKHLNQSELCLYFLEVALEIETMAYDMYRNLAENKDYPREAAECFFRLSEQEKGHMRLVARLFKDCA</sequence>
<organism evidence="2 3">
    <name type="scientific">Desulfonatronospira thiodismutans ASO3-1</name>
    <dbReference type="NCBI Taxonomy" id="555779"/>
    <lineage>
        <taxon>Bacteria</taxon>
        <taxon>Pseudomonadati</taxon>
        <taxon>Thermodesulfobacteriota</taxon>
        <taxon>Desulfovibrionia</taxon>
        <taxon>Desulfovibrionales</taxon>
        <taxon>Desulfonatronovibrionaceae</taxon>
        <taxon>Desulfonatronospira</taxon>
    </lineage>
</organism>
<dbReference type="InterPro" id="IPR009078">
    <property type="entry name" value="Ferritin-like_SF"/>
</dbReference>
<dbReference type="InterPro" id="IPR036873">
    <property type="entry name" value="Rhodanese-like_dom_sf"/>
</dbReference>
<dbReference type="CDD" id="cd01045">
    <property type="entry name" value="Ferritin_like_AB"/>
    <property type="match status" value="1"/>
</dbReference>